<proteinExistence type="predicted"/>
<feature type="transmembrane region" description="Helical" evidence="1">
    <location>
        <begin position="163"/>
        <end position="181"/>
    </location>
</feature>
<name>A0A558BWG0_9PSEU</name>
<protein>
    <submittedName>
        <fullName evidence="2">Zf-HC2 domain-containing protein</fullName>
    </submittedName>
</protein>
<organism evidence="2 3">
    <name type="scientific">Amycolatopsis rhizosphaerae</name>
    <dbReference type="NCBI Taxonomy" id="2053003"/>
    <lineage>
        <taxon>Bacteria</taxon>
        <taxon>Bacillati</taxon>
        <taxon>Actinomycetota</taxon>
        <taxon>Actinomycetes</taxon>
        <taxon>Pseudonocardiales</taxon>
        <taxon>Pseudonocardiaceae</taxon>
        <taxon>Amycolatopsis</taxon>
    </lineage>
</organism>
<keyword evidence="1" id="KW-1133">Transmembrane helix</keyword>
<evidence type="ECO:0000256" key="1">
    <source>
        <dbReference type="SAM" id="Phobius"/>
    </source>
</evidence>
<keyword evidence="1" id="KW-0472">Membrane</keyword>
<evidence type="ECO:0000313" key="2">
    <source>
        <dbReference type="EMBL" id="TVT40793.1"/>
    </source>
</evidence>
<feature type="transmembrane region" description="Helical" evidence="1">
    <location>
        <begin position="122"/>
        <end position="142"/>
    </location>
</feature>
<reference evidence="2 3" key="1">
    <citation type="submission" date="2019-07" db="EMBL/GenBank/DDBJ databases">
        <authorList>
            <person name="Duangmal K."/>
            <person name="Teo W.F.A."/>
        </authorList>
    </citation>
    <scope>NUCLEOTIDE SEQUENCE [LARGE SCALE GENOMIC DNA]</scope>
    <source>
        <strain evidence="2 3">TBRC 6029</strain>
    </source>
</reference>
<dbReference type="AlphaFoldDB" id="A0A558BWG0"/>
<sequence length="276" mass="28442">MSGKTERHCGQAVISAYVTGGGTLPAGTEWALEEHLENCALCRQRVADEVSAHSPAVATLLDGVWAEVDAKAVGRPAPAPSRWLRTVRRWAPPSQQPWLLMGVLVILAALGIDLLAKGGHAPSLVLLVSPVVPLLGVSAAWTRRLDPMGELAVSTPRAGLPLVLRRTTVALLVVIPVLAVAEGVTGVSPALCLLPCLAFTVGALALGSVLGVRRAATVLGTAWVFAVIVPSLLTARLPLLLAPPSLPFWGLAAGVAAVATALRARAFGTLPGAELP</sequence>
<dbReference type="OrthoDB" id="3424744at2"/>
<reference evidence="2 3" key="2">
    <citation type="submission" date="2019-08" db="EMBL/GenBank/DDBJ databases">
        <title>Amycolatopsis acidicola sp. nov., isolated from peat swamp forest soil.</title>
        <authorList>
            <person name="Srisuk N."/>
        </authorList>
    </citation>
    <scope>NUCLEOTIDE SEQUENCE [LARGE SCALE GENOMIC DNA]</scope>
    <source>
        <strain evidence="2 3">TBRC 6029</strain>
    </source>
</reference>
<gene>
    <name evidence="2" type="ORF">FNH05_23385</name>
</gene>
<feature type="transmembrane region" description="Helical" evidence="1">
    <location>
        <begin position="98"/>
        <end position="116"/>
    </location>
</feature>
<dbReference type="EMBL" id="VJWX01000266">
    <property type="protein sequence ID" value="TVT40793.1"/>
    <property type="molecule type" value="Genomic_DNA"/>
</dbReference>
<feature type="transmembrane region" description="Helical" evidence="1">
    <location>
        <begin position="246"/>
        <end position="264"/>
    </location>
</feature>
<dbReference type="RefSeq" id="WP_144590864.1">
    <property type="nucleotide sequence ID" value="NZ_VJWX01000266.1"/>
</dbReference>
<evidence type="ECO:0000313" key="3">
    <source>
        <dbReference type="Proteomes" id="UP000320011"/>
    </source>
</evidence>
<feature type="transmembrane region" description="Helical" evidence="1">
    <location>
        <begin position="218"/>
        <end position="240"/>
    </location>
</feature>
<feature type="transmembrane region" description="Helical" evidence="1">
    <location>
        <begin position="187"/>
        <end position="206"/>
    </location>
</feature>
<accession>A0A558BWG0</accession>
<keyword evidence="3" id="KW-1185">Reference proteome</keyword>
<dbReference type="Proteomes" id="UP000320011">
    <property type="component" value="Unassembled WGS sequence"/>
</dbReference>
<keyword evidence="1" id="KW-0812">Transmembrane</keyword>
<comment type="caution">
    <text evidence="2">The sequence shown here is derived from an EMBL/GenBank/DDBJ whole genome shotgun (WGS) entry which is preliminary data.</text>
</comment>